<protein>
    <submittedName>
        <fullName evidence="2">Uncharacterized protein</fullName>
    </submittedName>
</protein>
<keyword evidence="3" id="KW-1185">Reference proteome</keyword>
<feature type="transmembrane region" description="Helical" evidence="1">
    <location>
        <begin position="533"/>
        <end position="560"/>
    </location>
</feature>
<proteinExistence type="predicted"/>
<dbReference type="OrthoDB" id="3540210at2759"/>
<keyword evidence="1" id="KW-1133">Transmembrane helix</keyword>
<gene>
    <name evidence="2" type="ORF">K458DRAFT_312414</name>
</gene>
<evidence type="ECO:0000256" key="1">
    <source>
        <dbReference type="SAM" id="Phobius"/>
    </source>
</evidence>
<evidence type="ECO:0000313" key="3">
    <source>
        <dbReference type="Proteomes" id="UP000799291"/>
    </source>
</evidence>
<sequence length="682" mass="76008">MSELEDRFVKRGLWTDWSKGSIMGATLTVEAQDGILIVAFLTILASIGTAQLWNLFTFLVHQWLASSKLSDGLFWQHQVLLRTMPTPTAFMADSIKLSWVWRSKVPQSFLRSALLLAFALCFAIAAIAAGISTSYAVDNSNIEVLVDSSFCGRVNYTKVYEVRSTSTLLSSVSDTMKTYAMNCYQNTSSLPAPCRNTFTRPNITFSAVPAPCPWNATMCSGGDSPAISIDSGLLDMRAWFGLNVKEQDTVKLRKRTTCNVLPREGRFLRRNASYWQTRGFSDDKYTLNYGTYRNTPMELRPEATFLQNVELTENQPSFGTDGIHDYLLPDTSSIGINPLPEMQRDDADVAIIAVWLNDVSYEQPVEDPLFTAHRSFTYIVGGGYPNYTRFDPDFYAGAIGCAVQLTGSPLEVGANDYPNASPVQLSMLQLLRTMIRLVTITTGPLSGSLQAGNTVQRGFSPGLPTDQWIKEVIGWESLVWTGYQTILSASVIGPKVFDEYADEYRDIPTSAGDKNLCHALKMRKSGGFANVNIFALVFVTTFATIITLFNLSVLRFFIFLSRFRQALAPRIDRWVQDGIFQLQRRAFEAHDEGQWTDLEKEIPITRERELLGELPVASLPEGMQMELVGKEPLGESSQLDTNRHETKNREGSVGIQTLERMDSGLTLRDDCVGVRSIASVCK</sequence>
<accession>A0A6G1IQI8</accession>
<feature type="transmembrane region" description="Helical" evidence="1">
    <location>
        <begin position="113"/>
        <end position="137"/>
    </location>
</feature>
<name>A0A6G1IQI8_9PLEO</name>
<organism evidence="2 3">
    <name type="scientific">Lentithecium fluviatile CBS 122367</name>
    <dbReference type="NCBI Taxonomy" id="1168545"/>
    <lineage>
        <taxon>Eukaryota</taxon>
        <taxon>Fungi</taxon>
        <taxon>Dikarya</taxon>
        <taxon>Ascomycota</taxon>
        <taxon>Pezizomycotina</taxon>
        <taxon>Dothideomycetes</taxon>
        <taxon>Pleosporomycetidae</taxon>
        <taxon>Pleosporales</taxon>
        <taxon>Massarineae</taxon>
        <taxon>Lentitheciaceae</taxon>
        <taxon>Lentithecium</taxon>
    </lineage>
</organism>
<evidence type="ECO:0000313" key="2">
    <source>
        <dbReference type="EMBL" id="KAF2680250.1"/>
    </source>
</evidence>
<dbReference type="EMBL" id="MU005598">
    <property type="protein sequence ID" value="KAF2680250.1"/>
    <property type="molecule type" value="Genomic_DNA"/>
</dbReference>
<dbReference type="Proteomes" id="UP000799291">
    <property type="component" value="Unassembled WGS sequence"/>
</dbReference>
<reference evidence="2" key="1">
    <citation type="journal article" date="2020" name="Stud. Mycol.">
        <title>101 Dothideomycetes genomes: a test case for predicting lifestyles and emergence of pathogens.</title>
        <authorList>
            <person name="Haridas S."/>
            <person name="Albert R."/>
            <person name="Binder M."/>
            <person name="Bloem J."/>
            <person name="Labutti K."/>
            <person name="Salamov A."/>
            <person name="Andreopoulos B."/>
            <person name="Baker S."/>
            <person name="Barry K."/>
            <person name="Bills G."/>
            <person name="Bluhm B."/>
            <person name="Cannon C."/>
            <person name="Castanera R."/>
            <person name="Culley D."/>
            <person name="Daum C."/>
            <person name="Ezra D."/>
            <person name="Gonzalez J."/>
            <person name="Henrissat B."/>
            <person name="Kuo A."/>
            <person name="Liang C."/>
            <person name="Lipzen A."/>
            <person name="Lutzoni F."/>
            <person name="Magnuson J."/>
            <person name="Mondo S."/>
            <person name="Nolan M."/>
            <person name="Ohm R."/>
            <person name="Pangilinan J."/>
            <person name="Park H.-J."/>
            <person name="Ramirez L."/>
            <person name="Alfaro M."/>
            <person name="Sun H."/>
            <person name="Tritt A."/>
            <person name="Yoshinaga Y."/>
            <person name="Zwiers L.-H."/>
            <person name="Turgeon B."/>
            <person name="Goodwin S."/>
            <person name="Spatafora J."/>
            <person name="Crous P."/>
            <person name="Grigoriev I."/>
        </authorList>
    </citation>
    <scope>NUCLEOTIDE SEQUENCE</scope>
    <source>
        <strain evidence="2">CBS 122367</strain>
    </source>
</reference>
<feature type="transmembrane region" description="Helical" evidence="1">
    <location>
        <begin position="35"/>
        <end position="60"/>
    </location>
</feature>
<dbReference type="AlphaFoldDB" id="A0A6G1IQI8"/>
<keyword evidence="1" id="KW-0812">Transmembrane</keyword>
<keyword evidence="1" id="KW-0472">Membrane</keyword>